<feature type="non-terminal residue" evidence="2">
    <location>
        <position position="1"/>
    </location>
</feature>
<reference evidence="2" key="1">
    <citation type="journal article" date="2019" name="Sci. Rep.">
        <title>Draft genome of Tanacetum cinerariifolium, the natural source of mosquito coil.</title>
        <authorList>
            <person name="Yamashiro T."/>
            <person name="Shiraishi A."/>
            <person name="Satake H."/>
            <person name="Nakayama K."/>
        </authorList>
    </citation>
    <scope>NUCLEOTIDE SEQUENCE</scope>
</reference>
<proteinExistence type="predicted"/>
<feature type="non-terminal residue" evidence="2">
    <location>
        <position position="101"/>
    </location>
</feature>
<gene>
    <name evidence="2" type="ORF">Tci_883155</name>
</gene>
<sequence length="101" mass="11558">QQEEIDVVFITNDVLPPRVKNDDSDGEEVAVDVLRVDNFIQNFEHEFSESEDSNFDNPPVPLPPPEPSDEEFDFEIEIHVVKSNSDESTSNHDIVKFDNLD</sequence>
<protein>
    <recommendedName>
        <fullName evidence="3">Reverse transcriptase domain-containing protein</fullName>
    </recommendedName>
</protein>
<evidence type="ECO:0008006" key="3">
    <source>
        <dbReference type="Google" id="ProtNLM"/>
    </source>
</evidence>
<organism evidence="2">
    <name type="scientific">Tanacetum cinerariifolium</name>
    <name type="common">Dalmatian daisy</name>
    <name type="synonym">Chrysanthemum cinerariifolium</name>
    <dbReference type="NCBI Taxonomy" id="118510"/>
    <lineage>
        <taxon>Eukaryota</taxon>
        <taxon>Viridiplantae</taxon>
        <taxon>Streptophyta</taxon>
        <taxon>Embryophyta</taxon>
        <taxon>Tracheophyta</taxon>
        <taxon>Spermatophyta</taxon>
        <taxon>Magnoliopsida</taxon>
        <taxon>eudicotyledons</taxon>
        <taxon>Gunneridae</taxon>
        <taxon>Pentapetalae</taxon>
        <taxon>asterids</taxon>
        <taxon>campanulids</taxon>
        <taxon>Asterales</taxon>
        <taxon>Asteraceae</taxon>
        <taxon>Asteroideae</taxon>
        <taxon>Anthemideae</taxon>
        <taxon>Anthemidinae</taxon>
        <taxon>Tanacetum</taxon>
    </lineage>
</organism>
<dbReference type="EMBL" id="BKCJ011257441">
    <property type="protein sequence ID" value="GFD11186.1"/>
    <property type="molecule type" value="Genomic_DNA"/>
</dbReference>
<evidence type="ECO:0000313" key="2">
    <source>
        <dbReference type="EMBL" id="GFD11186.1"/>
    </source>
</evidence>
<name>A0A699TPU6_TANCI</name>
<evidence type="ECO:0000256" key="1">
    <source>
        <dbReference type="SAM" id="MobiDB-lite"/>
    </source>
</evidence>
<feature type="region of interest" description="Disordered" evidence="1">
    <location>
        <begin position="46"/>
        <end position="70"/>
    </location>
</feature>
<accession>A0A699TPU6</accession>
<comment type="caution">
    <text evidence="2">The sequence shown here is derived from an EMBL/GenBank/DDBJ whole genome shotgun (WGS) entry which is preliminary data.</text>
</comment>
<dbReference type="AlphaFoldDB" id="A0A699TPU6"/>